<sequence length="157" mass="17303">MTSRARIEHMDDHTGYLIIKVAGMAVPAFERALVPLGLNTRQVRVLGFLHGESLSQAELCARTGLDRTTMVAVLDELEQLGHATRERSKSDRRKHVVRITRNGKAAYAKATKKLLRAQEELLQPLAPAERAQLHTLLSRLFDASQACAPEPAAEAVS</sequence>
<evidence type="ECO:0000313" key="2">
    <source>
        <dbReference type="EMBL" id="TKG71728.1"/>
    </source>
</evidence>
<evidence type="ECO:0000259" key="1">
    <source>
        <dbReference type="PROSITE" id="PS50995"/>
    </source>
</evidence>
<evidence type="ECO:0000313" key="3">
    <source>
        <dbReference type="Proteomes" id="UP000309992"/>
    </source>
</evidence>
<reference evidence="2 3" key="1">
    <citation type="journal article" date="2015" name="Antonie Van Leeuwenhoek">
        <title>Prauserella endophytica sp. nov., an endophytic actinobacterium isolated from Tamarix taklamakanensis.</title>
        <authorList>
            <person name="Liu J.M."/>
            <person name="Habden X."/>
            <person name="Guo L."/>
            <person name="Tuo L."/>
            <person name="Jiang Z.K."/>
            <person name="Liu S.W."/>
            <person name="Liu X.F."/>
            <person name="Chen L."/>
            <person name="Li R.F."/>
            <person name="Zhang Y.Q."/>
            <person name="Sun C.H."/>
        </authorList>
    </citation>
    <scope>NUCLEOTIDE SEQUENCE [LARGE SCALE GENOMIC DNA]</scope>
    <source>
        <strain evidence="2 3">CGMCC 4.7182</strain>
    </source>
</reference>
<dbReference type="PRINTS" id="PR00598">
    <property type="entry name" value="HTHMARR"/>
</dbReference>
<dbReference type="EMBL" id="SWMS01000004">
    <property type="protein sequence ID" value="TKG71728.1"/>
    <property type="molecule type" value="Genomic_DNA"/>
</dbReference>
<dbReference type="InterPro" id="IPR036390">
    <property type="entry name" value="WH_DNA-bd_sf"/>
</dbReference>
<dbReference type="SUPFAM" id="SSF46785">
    <property type="entry name" value="Winged helix' DNA-binding domain"/>
    <property type="match status" value="1"/>
</dbReference>
<gene>
    <name evidence="2" type="ORF">FCN18_09475</name>
</gene>
<name>A0ABY2S739_9PSEU</name>
<accession>A0ABY2S739</accession>
<dbReference type="RefSeq" id="WP_137094506.1">
    <property type="nucleotide sequence ID" value="NZ_SWMS01000004.1"/>
</dbReference>
<dbReference type="Gene3D" id="1.10.10.10">
    <property type="entry name" value="Winged helix-like DNA-binding domain superfamily/Winged helix DNA-binding domain"/>
    <property type="match status" value="1"/>
</dbReference>
<dbReference type="PROSITE" id="PS50995">
    <property type="entry name" value="HTH_MARR_2"/>
    <property type="match status" value="1"/>
</dbReference>
<keyword evidence="3" id="KW-1185">Reference proteome</keyword>
<organism evidence="2 3">
    <name type="scientific">Prauserella endophytica</name>
    <dbReference type="NCBI Taxonomy" id="1592324"/>
    <lineage>
        <taxon>Bacteria</taxon>
        <taxon>Bacillati</taxon>
        <taxon>Actinomycetota</taxon>
        <taxon>Actinomycetes</taxon>
        <taxon>Pseudonocardiales</taxon>
        <taxon>Pseudonocardiaceae</taxon>
        <taxon>Prauserella</taxon>
        <taxon>Prauserella coralliicola group</taxon>
    </lineage>
</organism>
<dbReference type="InterPro" id="IPR036388">
    <property type="entry name" value="WH-like_DNA-bd_sf"/>
</dbReference>
<dbReference type="PANTHER" id="PTHR33164">
    <property type="entry name" value="TRANSCRIPTIONAL REGULATOR, MARR FAMILY"/>
    <property type="match status" value="1"/>
</dbReference>
<feature type="domain" description="HTH marR-type" evidence="1">
    <location>
        <begin position="1"/>
        <end position="142"/>
    </location>
</feature>
<dbReference type="InterPro" id="IPR039422">
    <property type="entry name" value="MarR/SlyA-like"/>
</dbReference>
<comment type="caution">
    <text evidence="2">The sequence shown here is derived from an EMBL/GenBank/DDBJ whole genome shotgun (WGS) entry which is preliminary data.</text>
</comment>
<protein>
    <submittedName>
        <fullName evidence="2">MarR family transcriptional regulator</fullName>
    </submittedName>
</protein>
<dbReference type="SMART" id="SM00347">
    <property type="entry name" value="HTH_MARR"/>
    <property type="match status" value="1"/>
</dbReference>
<dbReference type="Proteomes" id="UP000309992">
    <property type="component" value="Unassembled WGS sequence"/>
</dbReference>
<dbReference type="PANTHER" id="PTHR33164:SF43">
    <property type="entry name" value="HTH-TYPE TRANSCRIPTIONAL REPRESSOR YETL"/>
    <property type="match status" value="1"/>
</dbReference>
<dbReference type="InterPro" id="IPR000835">
    <property type="entry name" value="HTH_MarR-typ"/>
</dbReference>
<dbReference type="Pfam" id="PF12802">
    <property type="entry name" value="MarR_2"/>
    <property type="match status" value="1"/>
</dbReference>
<proteinExistence type="predicted"/>